<evidence type="ECO:0000313" key="5">
    <source>
        <dbReference type="EMBL" id="CAD8840287.1"/>
    </source>
</evidence>
<dbReference type="PROSITE" id="PS50303">
    <property type="entry name" value="PUM_HD"/>
    <property type="match status" value="1"/>
</dbReference>
<evidence type="ECO:0000256" key="2">
    <source>
        <dbReference type="PROSITE-ProRule" id="PRU00317"/>
    </source>
</evidence>
<evidence type="ECO:0000256" key="3">
    <source>
        <dbReference type="SAM" id="MobiDB-lite"/>
    </source>
</evidence>
<dbReference type="InterPro" id="IPR001313">
    <property type="entry name" value="Pumilio_RNA-bd_rpt"/>
</dbReference>
<dbReference type="GO" id="GO:0005737">
    <property type="term" value="C:cytoplasm"/>
    <property type="evidence" value="ECO:0007669"/>
    <property type="project" value="TreeGrafter"/>
</dbReference>
<dbReference type="EMBL" id="HBFQ01020972">
    <property type="protein sequence ID" value="CAD8840287.1"/>
    <property type="molecule type" value="Transcribed_RNA"/>
</dbReference>
<gene>
    <name evidence="5" type="ORF">NSCI0253_LOCUS14635</name>
</gene>
<feature type="repeat" description="Pumilio" evidence="2">
    <location>
        <begin position="354"/>
        <end position="389"/>
    </location>
</feature>
<feature type="compositionally biased region" description="Basic and acidic residues" evidence="3">
    <location>
        <begin position="202"/>
        <end position="213"/>
    </location>
</feature>
<dbReference type="PANTHER" id="PTHR12537">
    <property type="entry name" value="RNA BINDING PROTEIN PUMILIO-RELATED"/>
    <property type="match status" value="1"/>
</dbReference>
<protein>
    <recommendedName>
        <fullName evidence="4">PUM-HD domain-containing protein</fullName>
    </recommendedName>
</protein>
<feature type="compositionally biased region" description="Polar residues" evidence="3">
    <location>
        <begin position="214"/>
        <end position="226"/>
    </location>
</feature>
<keyword evidence="1" id="KW-0677">Repeat</keyword>
<dbReference type="SUPFAM" id="SSF48371">
    <property type="entry name" value="ARM repeat"/>
    <property type="match status" value="1"/>
</dbReference>
<feature type="compositionally biased region" description="Acidic residues" evidence="3">
    <location>
        <begin position="269"/>
        <end position="278"/>
    </location>
</feature>
<dbReference type="GO" id="GO:0010608">
    <property type="term" value="P:post-transcriptional regulation of gene expression"/>
    <property type="evidence" value="ECO:0007669"/>
    <property type="project" value="TreeGrafter"/>
</dbReference>
<name>A0A7S1A390_NOCSC</name>
<sequence length="499" mass="56032">MFLLRSVKGEAFHALQRQATHSLMPVGTGLAAEGPQNTGNPQFPFVNGVVPCPVAVPTTANQPNVACGGTSYPVFQILQPVLVSCDQTTGAWWGWPCEGARPMQWQPNQGENVQLEMWEAPPQDMQPQQHHEQFHPQGNTWYQPVQQQWQMQEHSHQMQCYGDMQRARQQHTRQPEGVWQEAGQQQLQQQEQESSLQQHQSSPHEDLCDREVSTTETASEKSSLTEFSALSKRQLRRRRAQTLAVSEVTSARSSASVVTTQASERVEVETEDQDDGSEVEVDALSSMWPLAWTRQGCRVVQEALDSTTGADQVALAEQLKGRVRDAIKSPNANYVLQKCVEVMPPNHIQFVIDELQGHAAATSRHRFGCRILQRLVEHCPSEQTSSLVDEVLREAPTLCRHRFGNFVLQHVLEHGTSDQRRRIVDALEPEVVEFSKHRLASHVVQRALVHCQPEEQQRLVQAISARSDEKKALAHSQYGSFVVREMHARCLGAKGTALA</sequence>
<feature type="region of interest" description="Disordered" evidence="3">
    <location>
        <begin position="160"/>
        <end position="228"/>
    </location>
</feature>
<feature type="compositionally biased region" description="Low complexity" evidence="3">
    <location>
        <begin position="184"/>
        <end position="201"/>
    </location>
</feature>
<dbReference type="InterPro" id="IPR033133">
    <property type="entry name" value="PUM-HD"/>
</dbReference>
<dbReference type="Pfam" id="PF00806">
    <property type="entry name" value="PUF"/>
    <property type="match status" value="5"/>
</dbReference>
<dbReference type="PANTHER" id="PTHR12537:SF12">
    <property type="entry name" value="MATERNAL PROTEIN PUMILIO"/>
    <property type="match status" value="1"/>
</dbReference>
<proteinExistence type="predicted"/>
<feature type="repeat" description="Pumilio" evidence="2">
    <location>
        <begin position="390"/>
        <end position="425"/>
    </location>
</feature>
<dbReference type="PROSITE" id="PS50302">
    <property type="entry name" value="PUM"/>
    <property type="match status" value="3"/>
</dbReference>
<feature type="region of interest" description="Disordered" evidence="3">
    <location>
        <begin position="243"/>
        <end position="278"/>
    </location>
</feature>
<feature type="compositionally biased region" description="Low complexity" evidence="3">
    <location>
        <begin position="244"/>
        <end position="263"/>
    </location>
</feature>
<reference evidence="5" key="1">
    <citation type="submission" date="2021-01" db="EMBL/GenBank/DDBJ databases">
        <authorList>
            <person name="Corre E."/>
            <person name="Pelletier E."/>
            <person name="Niang G."/>
            <person name="Scheremetjew M."/>
            <person name="Finn R."/>
            <person name="Kale V."/>
            <person name="Holt S."/>
            <person name="Cochrane G."/>
            <person name="Meng A."/>
            <person name="Brown T."/>
            <person name="Cohen L."/>
        </authorList>
    </citation>
    <scope>NUCLEOTIDE SEQUENCE</scope>
</reference>
<dbReference type="InterPro" id="IPR011989">
    <property type="entry name" value="ARM-like"/>
</dbReference>
<dbReference type="SMART" id="SM00025">
    <property type="entry name" value="Pumilio"/>
    <property type="match status" value="4"/>
</dbReference>
<accession>A0A7S1A390</accession>
<feature type="repeat" description="Pumilio" evidence="2">
    <location>
        <begin position="426"/>
        <end position="461"/>
    </location>
</feature>
<dbReference type="AlphaFoldDB" id="A0A7S1A390"/>
<evidence type="ECO:0000256" key="1">
    <source>
        <dbReference type="ARBA" id="ARBA00022737"/>
    </source>
</evidence>
<dbReference type="GO" id="GO:0003729">
    <property type="term" value="F:mRNA binding"/>
    <property type="evidence" value="ECO:0007669"/>
    <property type="project" value="TreeGrafter"/>
</dbReference>
<organism evidence="5">
    <name type="scientific">Noctiluca scintillans</name>
    <name type="common">Sea sparkle</name>
    <name type="synonym">Red tide dinoflagellate</name>
    <dbReference type="NCBI Taxonomy" id="2966"/>
    <lineage>
        <taxon>Eukaryota</taxon>
        <taxon>Sar</taxon>
        <taxon>Alveolata</taxon>
        <taxon>Dinophyceae</taxon>
        <taxon>Noctilucales</taxon>
        <taxon>Noctilucaceae</taxon>
        <taxon>Noctiluca</taxon>
    </lineage>
</organism>
<evidence type="ECO:0000259" key="4">
    <source>
        <dbReference type="PROSITE" id="PS50303"/>
    </source>
</evidence>
<dbReference type="InterPro" id="IPR016024">
    <property type="entry name" value="ARM-type_fold"/>
</dbReference>
<feature type="domain" description="PUM-HD" evidence="4">
    <location>
        <begin position="174"/>
        <end position="499"/>
    </location>
</feature>
<dbReference type="Gene3D" id="1.25.10.10">
    <property type="entry name" value="Leucine-rich Repeat Variant"/>
    <property type="match status" value="1"/>
</dbReference>